<sequence>MKYGLVGAKGKMGKEIRELFSSHGDDLVLEVDVDHFVERGIPEVIVDFSSPNAVPTTVELCKRYSAHLVIGTTALTQEHFELLRELGQHVAVVQSFNFSEGIAIFQKLLRNFSRLFTDWDCWIVETHHNQKKDAPSGTALMLKREVGREVPISSLRIGGIFGEHVVYFANANEVFEIKHSALSRKVFASGARKAALFCLKAKKGFYNFLDVLEGGIEHG</sequence>
<evidence type="ECO:0000313" key="15">
    <source>
        <dbReference type="EMBL" id="ODN30425.1"/>
    </source>
</evidence>
<feature type="binding site" evidence="12">
    <location>
        <position position="38"/>
    </location>
    <ligand>
        <name>NAD(+)</name>
        <dbReference type="ChEBI" id="CHEBI:57540"/>
    </ligand>
</feature>
<evidence type="ECO:0000256" key="9">
    <source>
        <dbReference type="ARBA" id="ARBA00038983"/>
    </source>
</evidence>
<evidence type="ECO:0000259" key="14">
    <source>
        <dbReference type="Pfam" id="PF05173"/>
    </source>
</evidence>
<dbReference type="UniPathway" id="UPA00034">
    <property type="reaction ID" value="UER00018"/>
</dbReference>
<evidence type="ECO:0000256" key="2">
    <source>
        <dbReference type="ARBA" id="ARBA00022605"/>
    </source>
</evidence>
<dbReference type="GO" id="GO:0009089">
    <property type="term" value="P:lysine biosynthetic process via diaminopimelate"/>
    <property type="evidence" value="ECO:0007669"/>
    <property type="project" value="UniProtKB-UniRule"/>
</dbReference>
<dbReference type="EC" id="1.17.1.8" evidence="9 12"/>
<comment type="catalytic activity">
    <reaction evidence="10 12">
        <text>(S)-2,3,4,5-tetrahydrodipicolinate + NADP(+) + H2O = (2S,4S)-4-hydroxy-2,3,4,5-tetrahydrodipicolinate + NADPH + H(+)</text>
        <dbReference type="Rhea" id="RHEA:35331"/>
        <dbReference type="ChEBI" id="CHEBI:15377"/>
        <dbReference type="ChEBI" id="CHEBI:15378"/>
        <dbReference type="ChEBI" id="CHEBI:16845"/>
        <dbReference type="ChEBI" id="CHEBI:57783"/>
        <dbReference type="ChEBI" id="CHEBI:58349"/>
        <dbReference type="ChEBI" id="CHEBI:67139"/>
        <dbReference type="EC" id="1.17.1.8"/>
    </reaction>
</comment>
<dbReference type="STRING" id="1008305.A4H02_05165"/>
<dbReference type="InterPro" id="IPR022663">
    <property type="entry name" value="DapB_C"/>
</dbReference>
<dbReference type="Pfam" id="PF05173">
    <property type="entry name" value="DapB_C"/>
    <property type="match status" value="1"/>
</dbReference>
<proteinExistence type="inferred from homology"/>
<comment type="caution">
    <text evidence="12">Was originally thought to be a dihydrodipicolinate reductase (DHDPR), catalyzing the conversion of dihydrodipicolinate to tetrahydrodipicolinate. However, it was shown in E.coli that the substrate of the enzymatic reaction is not dihydrodipicolinate (DHDP) but in fact (2S,4S)-4-hydroxy-2,3,4,5-tetrahydrodipicolinic acid (HTPA), the product released by the DapA-catalyzed reaction.</text>
</comment>
<feature type="binding site" evidence="12">
    <location>
        <begin position="95"/>
        <end position="98"/>
    </location>
    <ligand>
        <name>NAD(+)</name>
        <dbReference type="ChEBI" id="CHEBI:57540"/>
    </ligand>
</feature>
<dbReference type="InterPro" id="IPR023940">
    <property type="entry name" value="DHDPR_bac"/>
</dbReference>
<evidence type="ECO:0000256" key="3">
    <source>
        <dbReference type="ARBA" id="ARBA00022857"/>
    </source>
</evidence>
<gene>
    <name evidence="12" type="primary">dapB</name>
    <name evidence="15" type="ORF">A4H02_05165</name>
</gene>
<feature type="binding site" evidence="12">
    <location>
        <begin position="137"/>
        <end position="138"/>
    </location>
    <ligand>
        <name>(S)-2,3,4,5-tetrahydrodipicolinate</name>
        <dbReference type="ChEBI" id="CHEBI:16845"/>
    </ligand>
</feature>
<comment type="similarity">
    <text evidence="1 12">Belongs to the DapB family.</text>
</comment>
<dbReference type="SUPFAM" id="SSF51735">
    <property type="entry name" value="NAD(P)-binding Rossmann-fold domains"/>
    <property type="match status" value="1"/>
</dbReference>
<comment type="caution">
    <text evidence="15">The sequence shown here is derived from an EMBL/GenBank/DDBJ whole genome shotgun (WGS) entry which is preliminary data.</text>
</comment>
<dbReference type="InterPro" id="IPR000846">
    <property type="entry name" value="DapB_N"/>
</dbReference>
<evidence type="ECO:0000256" key="5">
    <source>
        <dbReference type="ARBA" id="ARBA00023002"/>
    </source>
</evidence>
<keyword evidence="12" id="KW-0963">Cytoplasm</keyword>
<dbReference type="GO" id="GO:0016726">
    <property type="term" value="F:oxidoreductase activity, acting on CH or CH2 groups, NAD or NADP as acceptor"/>
    <property type="evidence" value="ECO:0007669"/>
    <property type="project" value="UniProtKB-UniRule"/>
</dbReference>
<dbReference type="Pfam" id="PF01113">
    <property type="entry name" value="DapB_N"/>
    <property type="match status" value="1"/>
</dbReference>
<evidence type="ECO:0000256" key="7">
    <source>
        <dbReference type="ARBA" id="ARBA00023154"/>
    </source>
</evidence>
<reference evidence="16" key="1">
    <citation type="submission" date="2016-04" db="EMBL/GenBank/DDBJ databases">
        <title>The genome sequence project of a novel Fervidobacterium isolate from a hot spring in Thailand.</title>
        <authorList>
            <person name="Gonzalez J.M."/>
            <person name="Cuecas A."/>
            <person name="Kanoksilapatham W."/>
        </authorList>
    </citation>
    <scope>NUCLEOTIDE SEQUENCE [LARGE SCALE GENOMIC DNA]</scope>
    <source>
        <strain evidence="16">FC2004</strain>
    </source>
</reference>
<feature type="binding site" evidence="12">
    <location>
        <begin position="7"/>
        <end position="12"/>
    </location>
    <ligand>
        <name>NAD(+)</name>
        <dbReference type="ChEBI" id="CHEBI:57540"/>
    </ligand>
</feature>
<keyword evidence="7 12" id="KW-0457">Lysine biosynthesis</keyword>
<feature type="binding site" evidence="12">
    <location>
        <begin position="71"/>
        <end position="73"/>
    </location>
    <ligand>
        <name>NAD(+)</name>
        <dbReference type="ChEBI" id="CHEBI:57540"/>
    </ligand>
</feature>
<protein>
    <recommendedName>
        <fullName evidence="9 12">4-hydroxy-tetrahydrodipicolinate reductase</fullName>
        <shortName evidence="12">HTPA reductase</shortName>
        <ecNumber evidence="9 12">1.17.1.8</ecNumber>
    </recommendedName>
</protein>
<feature type="binding site" evidence="12">
    <location>
        <position position="39"/>
    </location>
    <ligand>
        <name>NADP(+)</name>
        <dbReference type="ChEBI" id="CHEBI:58349"/>
    </ligand>
</feature>
<dbReference type="SUPFAM" id="SSF55347">
    <property type="entry name" value="Glyceraldehyde-3-phosphate dehydrogenase-like, C-terminal domain"/>
    <property type="match status" value="1"/>
</dbReference>
<dbReference type="OrthoDB" id="9790352at2"/>
<name>A0A1E3G2D8_9BACT</name>
<dbReference type="PIRSF" id="PIRSF000161">
    <property type="entry name" value="DHPR"/>
    <property type="match status" value="1"/>
</dbReference>
<accession>A0A1E3G2D8</accession>
<dbReference type="GO" id="GO:0005829">
    <property type="term" value="C:cytosol"/>
    <property type="evidence" value="ECO:0007669"/>
    <property type="project" value="TreeGrafter"/>
</dbReference>
<evidence type="ECO:0000256" key="10">
    <source>
        <dbReference type="ARBA" id="ARBA00049080"/>
    </source>
</evidence>
<feature type="domain" description="Dihydrodipicolinate reductase C-terminal" evidence="14">
    <location>
        <begin position="101"/>
        <end position="212"/>
    </location>
</feature>
<comment type="subunit">
    <text evidence="12">Homotetramer.</text>
</comment>
<comment type="pathway">
    <text evidence="8 12">Amino-acid biosynthesis; L-lysine biosynthesis via DAP pathway; (S)-tetrahydrodipicolinate from L-aspartate: step 4/4.</text>
</comment>
<evidence type="ECO:0000256" key="12">
    <source>
        <dbReference type="HAMAP-Rule" id="MF_00102"/>
    </source>
</evidence>
<dbReference type="HAMAP" id="MF_00102">
    <property type="entry name" value="DapB"/>
    <property type="match status" value="1"/>
</dbReference>
<dbReference type="EMBL" id="LWAF01000006">
    <property type="protein sequence ID" value="ODN30425.1"/>
    <property type="molecule type" value="Genomic_DNA"/>
</dbReference>
<evidence type="ECO:0000256" key="1">
    <source>
        <dbReference type="ARBA" id="ARBA00006642"/>
    </source>
</evidence>
<dbReference type="GO" id="GO:0050661">
    <property type="term" value="F:NADP binding"/>
    <property type="evidence" value="ECO:0007669"/>
    <property type="project" value="UniProtKB-UniRule"/>
</dbReference>
<feature type="binding site" evidence="12">
    <location>
        <position position="128"/>
    </location>
    <ligand>
        <name>(S)-2,3,4,5-tetrahydrodipicolinate</name>
        <dbReference type="ChEBI" id="CHEBI:16845"/>
    </ligand>
</feature>
<evidence type="ECO:0000256" key="6">
    <source>
        <dbReference type="ARBA" id="ARBA00023027"/>
    </source>
</evidence>
<dbReference type="GO" id="GO:0008839">
    <property type="term" value="F:4-hydroxy-tetrahydrodipicolinate reductase"/>
    <property type="evidence" value="ECO:0007669"/>
    <property type="project" value="UniProtKB-EC"/>
</dbReference>
<comment type="catalytic activity">
    <reaction evidence="11 12">
        <text>(S)-2,3,4,5-tetrahydrodipicolinate + NAD(+) + H2O = (2S,4S)-4-hydroxy-2,3,4,5-tetrahydrodipicolinate + NADH + H(+)</text>
        <dbReference type="Rhea" id="RHEA:35323"/>
        <dbReference type="ChEBI" id="CHEBI:15377"/>
        <dbReference type="ChEBI" id="CHEBI:15378"/>
        <dbReference type="ChEBI" id="CHEBI:16845"/>
        <dbReference type="ChEBI" id="CHEBI:57540"/>
        <dbReference type="ChEBI" id="CHEBI:57945"/>
        <dbReference type="ChEBI" id="CHEBI:67139"/>
        <dbReference type="EC" id="1.17.1.8"/>
    </reaction>
</comment>
<dbReference type="InterPro" id="IPR036291">
    <property type="entry name" value="NAD(P)-bd_dom_sf"/>
</dbReference>
<evidence type="ECO:0000259" key="13">
    <source>
        <dbReference type="Pfam" id="PF01113"/>
    </source>
</evidence>
<feature type="active site" description="Proton donor" evidence="12">
    <location>
        <position position="131"/>
    </location>
</feature>
<evidence type="ECO:0000256" key="8">
    <source>
        <dbReference type="ARBA" id="ARBA00037922"/>
    </source>
</evidence>
<dbReference type="Gene3D" id="3.30.360.10">
    <property type="entry name" value="Dihydrodipicolinate Reductase, domain 2"/>
    <property type="match status" value="1"/>
</dbReference>
<dbReference type="GO" id="GO:0019877">
    <property type="term" value="P:diaminopimelate biosynthetic process"/>
    <property type="evidence" value="ECO:0007669"/>
    <property type="project" value="UniProtKB-UniRule"/>
</dbReference>
<dbReference type="PANTHER" id="PTHR20836:SF0">
    <property type="entry name" value="4-HYDROXY-TETRAHYDRODIPICOLINATE REDUCTASE 1, CHLOROPLASTIC-RELATED"/>
    <property type="match status" value="1"/>
</dbReference>
<dbReference type="Gene3D" id="3.40.50.720">
    <property type="entry name" value="NAD(P)-binding Rossmann-like Domain"/>
    <property type="match status" value="1"/>
</dbReference>
<dbReference type="GO" id="GO:0051287">
    <property type="term" value="F:NAD binding"/>
    <property type="evidence" value="ECO:0007669"/>
    <property type="project" value="UniProtKB-UniRule"/>
</dbReference>
<keyword evidence="6 12" id="KW-0520">NAD</keyword>
<keyword evidence="3 12" id="KW-0521">NADP</keyword>
<keyword evidence="4 12" id="KW-0220">Diaminopimelate biosynthesis</keyword>
<feature type="domain" description="Dihydrodipicolinate reductase N-terminal" evidence="13">
    <location>
        <begin position="32"/>
        <end position="98"/>
    </location>
</feature>
<dbReference type="Proteomes" id="UP000094570">
    <property type="component" value="Unassembled WGS sequence"/>
</dbReference>
<comment type="subcellular location">
    <subcellularLocation>
        <location evidence="12">Cytoplasm</location>
    </subcellularLocation>
</comment>
<dbReference type="AlphaFoldDB" id="A0A1E3G2D8"/>
<keyword evidence="5 12" id="KW-0560">Oxidoreductase</keyword>
<evidence type="ECO:0000256" key="11">
    <source>
        <dbReference type="ARBA" id="ARBA00049396"/>
    </source>
</evidence>
<keyword evidence="16" id="KW-1185">Reference proteome</keyword>
<dbReference type="RefSeq" id="WP_069293110.1">
    <property type="nucleotide sequence ID" value="NZ_CP140110.1"/>
</dbReference>
<dbReference type="CDD" id="cd02274">
    <property type="entry name" value="DHDPR_N"/>
    <property type="match status" value="1"/>
</dbReference>
<evidence type="ECO:0000313" key="16">
    <source>
        <dbReference type="Proteomes" id="UP000094570"/>
    </source>
</evidence>
<dbReference type="PANTHER" id="PTHR20836">
    <property type="entry name" value="DIHYDRODIPICOLINATE REDUCTASE"/>
    <property type="match status" value="1"/>
</dbReference>
<feature type="active site" description="Proton donor/acceptor" evidence="12">
    <location>
        <position position="127"/>
    </location>
</feature>
<evidence type="ECO:0000256" key="4">
    <source>
        <dbReference type="ARBA" id="ARBA00022915"/>
    </source>
</evidence>
<comment type="function">
    <text evidence="12">Catalyzes the conversion of 4-hydroxy-tetrahydrodipicolinate (HTPA) to tetrahydrodipicolinate.</text>
</comment>
<organism evidence="15 16">
    <name type="scientific">Fervidobacterium thailandense</name>
    <dbReference type="NCBI Taxonomy" id="1008305"/>
    <lineage>
        <taxon>Bacteria</taxon>
        <taxon>Thermotogati</taxon>
        <taxon>Thermotogota</taxon>
        <taxon>Thermotogae</taxon>
        <taxon>Thermotogales</taxon>
        <taxon>Fervidobacteriaceae</taxon>
        <taxon>Fervidobacterium</taxon>
    </lineage>
</organism>
<keyword evidence="2 12" id="KW-0028">Amino-acid biosynthesis</keyword>